<dbReference type="RefSeq" id="XP_014153979.1">
    <property type="nucleotide sequence ID" value="XM_014298504.1"/>
</dbReference>
<keyword evidence="2" id="KW-0659">Purine metabolism</keyword>
<dbReference type="CDD" id="cd20298">
    <property type="entry name" value="cupin_UAH"/>
    <property type="match status" value="1"/>
</dbReference>
<dbReference type="InterPro" id="IPR011051">
    <property type="entry name" value="RmlC_Cupin_sf"/>
</dbReference>
<gene>
    <name evidence="5" type="ORF">SARC_07547</name>
</gene>
<reference evidence="5 6" key="1">
    <citation type="submission" date="2011-02" db="EMBL/GenBank/DDBJ databases">
        <title>The Genome Sequence of Sphaeroforma arctica JP610.</title>
        <authorList>
            <consortium name="The Broad Institute Genome Sequencing Platform"/>
            <person name="Russ C."/>
            <person name="Cuomo C."/>
            <person name="Young S.K."/>
            <person name="Zeng Q."/>
            <person name="Gargeya S."/>
            <person name="Alvarado L."/>
            <person name="Berlin A."/>
            <person name="Chapman S.B."/>
            <person name="Chen Z."/>
            <person name="Freedman E."/>
            <person name="Gellesch M."/>
            <person name="Goldberg J."/>
            <person name="Griggs A."/>
            <person name="Gujja S."/>
            <person name="Heilman E."/>
            <person name="Heiman D."/>
            <person name="Howarth C."/>
            <person name="Mehta T."/>
            <person name="Neiman D."/>
            <person name="Pearson M."/>
            <person name="Roberts A."/>
            <person name="Saif S."/>
            <person name="Shea T."/>
            <person name="Shenoy N."/>
            <person name="Sisk P."/>
            <person name="Stolte C."/>
            <person name="Sykes S."/>
            <person name="White J."/>
            <person name="Yandava C."/>
            <person name="Burger G."/>
            <person name="Gray M.W."/>
            <person name="Holland P.W.H."/>
            <person name="King N."/>
            <person name="Lang F.B.F."/>
            <person name="Roger A.J."/>
            <person name="Ruiz-Trillo I."/>
            <person name="Haas B."/>
            <person name="Nusbaum C."/>
            <person name="Birren B."/>
        </authorList>
    </citation>
    <scope>NUCLEOTIDE SEQUENCE [LARGE SCALE GENOMIC DNA]</scope>
    <source>
        <strain evidence="5 6">JP610</strain>
    </source>
</reference>
<dbReference type="OrthoDB" id="10266039at2759"/>
<evidence type="ECO:0000313" key="5">
    <source>
        <dbReference type="EMBL" id="KNC80077.1"/>
    </source>
</evidence>
<organism evidence="5 6">
    <name type="scientific">Sphaeroforma arctica JP610</name>
    <dbReference type="NCBI Taxonomy" id="667725"/>
    <lineage>
        <taxon>Eukaryota</taxon>
        <taxon>Ichthyosporea</taxon>
        <taxon>Ichthyophonida</taxon>
        <taxon>Sphaeroforma</taxon>
    </lineage>
</organism>
<sequence length="176" mass="19497">MMDVKDLLLRAEPLTEENFKPYGDVIESKSPSGSVIAANQGSAVRSNRVAAMMNKRADAVANLCVFRCTPKELPFQCKLLERHPHSTQVFIPMMDESKRYLVIVSEATEGPEPDLSSLKAFIASNTQGISYSAGCWHHPMVALDAMTDFACLVYENGLADEDCQEHHFTQTIMIEG</sequence>
<dbReference type="Gene3D" id="2.60.120.480">
    <property type="entry name" value="Ureidoglycolate hydrolase"/>
    <property type="match status" value="1"/>
</dbReference>
<keyword evidence="6" id="KW-1185">Reference proteome</keyword>
<dbReference type="STRING" id="667725.A0A0L0FTG6"/>
<evidence type="ECO:0000256" key="2">
    <source>
        <dbReference type="ARBA" id="ARBA00022631"/>
    </source>
</evidence>
<evidence type="ECO:0000256" key="1">
    <source>
        <dbReference type="ARBA" id="ARBA00011738"/>
    </source>
</evidence>
<dbReference type="GO" id="GO:0050385">
    <property type="term" value="F:ureidoglycolate lyase activity"/>
    <property type="evidence" value="ECO:0007669"/>
    <property type="project" value="UniProtKB-EC"/>
</dbReference>
<dbReference type="InterPro" id="IPR047233">
    <property type="entry name" value="UAH_cupin"/>
</dbReference>
<proteinExistence type="predicted"/>
<evidence type="ECO:0000313" key="6">
    <source>
        <dbReference type="Proteomes" id="UP000054560"/>
    </source>
</evidence>
<dbReference type="PIRSF" id="PIRSF017306">
    <property type="entry name" value="Ureidogly_hydro"/>
    <property type="match status" value="1"/>
</dbReference>
<protein>
    <submittedName>
        <fullName evidence="5">Ureidoglycolate hydrolase</fullName>
    </submittedName>
</protein>
<dbReference type="GeneID" id="25908051"/>
<comment type="subunit">
    <text evidence="1">Homodimer.</text>
</comment>
<dbReference type="Pfam" id="PF04115">
    <property type="entry name" value="Ureidogly_lyase"/>
    <property type="match status" value="1"/>
</dbReference>
<dbReference type="GO" id="GO:0004848">
    <property type="term" value="F:ureidoglycolate hydrolase activity"/>
    <property type="evidence" value="ECO:0007669"/>
    <property type="project" value="InterPro"/>
</dbReference>
<name>A0A0L0FTG6_9EUKA</name>
<dbReference type="EMBL" id="KQ242202">
    <property type="protein sequence ID" value="KNC80077.1"/>
    <property type="molecule type" value="Genomic_DNA"/>
</dbReference>
<dbReference type="GO" id="GO:0006144">
    <property type="term" value="P:purine nucleobase metabolic process"/>
    <property type="evidence" value="ECO:0007669"/>
    <property type="project" value="UniProtKB-KW"/>
</dbReference>
<dbReference type="InterPro" id="IPR024060">
    <property type="entry name" value="Ureidoglycolate_lyase_dom_sf"/>
</dbReference>
<keyword evidence="5" id="KW-0378">Hydrolase</keyword>
<accession>A0A0L0FTG6</accession>
<dbReference type="PANTHER" id="PTHR21221">
    <property type="entry name" value="UREIDOGLYCOLATE HYDROLASE"/>
    <property type="match status" value="1"/>
</dbReference>
<comment type="catalytic activity">
    <reaction evidence="4">
        <text>(S)-ureidoglycolate = urea + glyoxylate</text>
        <dbReference type="Rhea" id="RHEA:11304"/>
        <dbReference type="ChEBI" id="CHEBI:16199"/>
        <dbReference type="ChEBI" id="CHEBI:36655"/>
        <dbReference type="ChEBI" id="CHEBI:57296"/>
        <dbReference type="EC" id="4.3.2.3"/>
    </reaction>
</comment>
<evidence type="ECO:0000256" key="3">
    <source>
        <dbReference type="ARBA" id="ARBA00023239"/>
    </source>
</evidence>
<dbReference type="PANTHER" id="PTHR21221:SF1">
    <property type="entry name" value="UREIDOGLYCOLATE LYASE"/>
    <property type="match status" value="1"/>
</dbReference>
<evidence type="ECO:0000256" key="4">
    <source>
        <dbReference type="ARBA" id="ARBA00047684"/>
    </source>
</evidence>
<dbReference type="Proteomes" id="UP000054560">
    <property type="component" value="Unassembled WGS sequence"/>
</dbReference>
<dbReference type="GO" id="GO:0000256">
    <property type="term" value="P:allantoin catabolic process"/>
    <property type="evidence" value="ECO:0007669"/>
    <property type="project" value="InterPro"/>
</dbReference>
<dbReference type="SUPFAM" id="SSF51182">
    <property type="entry name" value="RmlC-like cupins"/>
    <property type="match status" value="1"/>
</dbReference>
<keyword evidence="3" id="KW-0456">Lyase</keyword>
<dbReference type="InterPro" id="IPR007247">
    <property type="entry name" value="Ureidogly_lyase"/>
</dbReference>
<dbReference type="AlphaFoldDB" id="A0A0L0FTG6"/>
<dbReference type="eggNOG" id="ENOG502S1JQ">
    <property type="taxonomic scope" value="Eukaryota"/>
</dbReference>